<dbReference type="PANTHER" id="PTHR11388">
    <property type="entry name" value="ORGANIC ANION TRANSPORTER"/>
    <property type="match status" value="1"/>
</dbReference>
<dbReference type="InterPro" id="IPR004156">
    <property type="entry name" value="OATP"/>
</dbReference>
<feature type="transmembrane region" description="Helical" evidence="8">
    <location>
        <begin position="254"/>
        <end position="278"/>
    </location>
</feature>
<dbReference type="NCBIfam" id="TIGR00805">
    <property type="entry name" value="oat"/>
    <property type="match status" value="1"/>
</dbReference>
<reference evidence="12" key="1">
    <citation type="submission" date="2025-08" db="UniProtKB">
        <authorList>
            <consortium name="RefSeq"/>
        </authorList>
    </citation>
    <scope>IDENTIFICATION</scope>
</reference>
<keyword evidence="4 8" id="KW-0812">Transmembrane</keyword>
<evidence type="ECO:0000256" key="6">
    <source>
        <dbReference type="ARBA" id="ARBA00023136"/>
    </source>
</evidence>
<dbReference type="Pfam" id="PF07648">
    <property type="entry name" value="Kazal_2"/>
    <property type="match status" value="1"/>
</dbReference>
<dbReference type="PANTHER" id="PTHR11388:SF76">
    <property type="entry name" value="SOLUTE CARRIER ORGANIC ANION TRANSPORTER FAMILY MEMBER"/>
    <property type="match status" value="1"/>
</dbReference>
<dbReference type="SUPFAM" id="SSF100895">
    <property type="entry name" value="Kazal-type serine protease inhibitors"/>
    <property type="match status" value="1"/>
</dbReference>
<evidence type="ECO:0000256" key="3">
    <source>
        <dbReference type="ARBA" id="ARBA00022475"/>
    </source>
</evidence>
<feature type="transmembrane region" description="Helical" evidence="8">
    <location>
        <begin position="520"/>
        <end position="541"/>
    </location>
</feature>
<feature type="transmembrane region" description="Helical" evidence="8">
    <location>
        <begin position="408"/>
        <end position="428"/>
    </location>
</feature>
<proteinExistence type="inferred from homology"/>
<feature type="transmembrane region" description="Helical" evidence="8">
    <location>
        <begin position="173"/>
        <end position="197"/>
    </location>
</feature>
<dbReference type="RefSeq" id="XP_014663492.1">
    <property type="nucleotide sequence ID" value="XM_014808006.1"/>
</dbReference>
<comment type="similarity">
    <text evidence="2 8">Belongs to the organo anion transporter (TC 2.A.60) family.</text>
</comment>
<evidence type="ECO:0000259" key="10">
    <source>
        <dbReference type="PROSITE" id="PS51465"/>
    </source>
</evidence>
<sequence length="675" mass="73031">MVDDVTQNIHGSSAASENRKSSDRSCGMRCYPACLQPCADIKLFVLALSSLFIFMGSFFAYRISVLSTLEKRFEFPSKTAGMLLIFEDMTQAVIAIGGSHFGGRSHRPRIIALLSAVFALGVFLTSVPHYIYGGGTYVERESDTGLNLSAWRDTCVGVAAPDTCDDNRQTNKMAIGIIIIGQLILGIGNSSIFSLGSSYVDDNVDPANAAFYLGITYTLRLFGPALGFVIGSVFTRIYVTLSETNLTPSDPAWIGAWWLGFLLIAVLLWILAIPMAMFPKHLANSAHQRDSRVVHDDRGNCQLMTDVAADDKTKKKSFGVHSKGLVASLRRLLTNRTYILVLFGAIFDVYIIVCYFIFLPKYLEAQFRIPAHKASMYTGVMGLMSSCLGILLSAYFMKKAKIQPKGAIAMILFGNVITITSLVVFTFLGCDNVDFAGGQLTDSGYDLTNNCSMSCECDRTSYAPVCGADGITYFSGCYAGCERMDGVAPSENYSDCACVGGDGTATHGTCDIGCSYLTHYLVVLAISSFVSAPTKIASITVKLRVVDKDLKSLALGFTTFCLSLFVFIPGPVISGSAIDTACILWQVDGCGKTGSCWKHDNDKFRYILHGIALGVKCVATCFYTVAYVTCKGSHAGDVNAYETKRNDPRAKEEILDIGYAIGKGADAELVTLPII</sequence>
<evidence type="ECO:0000313" key="12">
    <source>
        <dbReference type="RefSeq" id="XP_014663492.1"/>
    </source>
</evidence>
<evidence type="ECO:0000256" key="7">
    <source>
        <dbReference type="ARBA" id="ARBA00023157"/>
    </source>
</evidence>
<dbReference type="InterPro" id="IPR036058">
    <property type="entry name" value="Kazal_dom_sf"/>
</dbReference>
<protein>
    <recommendedName>
        <fullName evidence="8">Solute carrier organic anion transporter family member</fullName>
    </recommendedName>
</protein>
<evidence type="ECO:0000256" key="9">
    <source>
        <dbReference type="SAM" id="MobiDB-lite"/>
    </source>
</evidence>
<evidence type="ECO:0000256" key="2">
    <source>
        <dbReference type="ARBA" id="ARBA00009657"/>
    </source>
</evidence>
<dbReference type="Gene3D" id="3.30.60.30">
    <property type="match status" value="1"/>
</dbReference>
<comment type="caution">
    <text evidence="8">Lacks conserved residue(s) required for the propagation of feature annotation.</text>
</comment>
<dbReference type="PROSITE" id="PS51465">
    <property type="entry name" value="KAZAL_2"/>
    <property type="match status" value="1"/>
</dbReference>
<dbReference type="Proteomes" id="UP000695022">
    <property type="component" value="Unplaced"/>
</dbReference>
<feature type="transmembrane region" description="Helical" evidence="8">
    <location>
        <begin position="81"/>
        <end position="98"/>
    </location>
</feature>
<keyword evidence="5 8" id="KW-1133">Transmembrane helix</keyword>
<keyword evidence="7" id="KW-1015">Disulfide bond</keyword>
<keyword evidence="8" id="KW-0406">Ion transport</keyword>
<evidence type="ECO:0000256" key="4">
    <source>
        <dbReference type="ARBA" id="ARBA00022692"/>
    </source>
</evidence>
<name>A0ABM1DU71_PRICU</name>
<keyword evidence="11" id="KW-1185">Reference proteome</keyword>
<feature type="region of interest" description="Disordered" evidence="9">
    <location>
        <begin position="1"/>
        <end position="24"/>
    </location>
</feature>
<comment type="subcellular location">
    <subcellularLocation>
        <location evidence="1 8">Cell membrane</location>
        <topology evidence="1 8">Multi-pass membrane protein</topology>
    </subcellularLocation>
</comment>
<keyword evidence="8" id="KW-0813">Transport</keyword>
<feature type="transmembrane region" description="Helical" evidence="8">
    <location>
        <begin position="338"/>
        <end position="358"/>
    </location>
</feature>
<dbReference type="InterPro" id="IPR036259">
    <property type="entry name" value="MFS_trans_sf"/>
</dbReference>
<feature type="domain" description="Kazal-like" evidence="10">
    <location>
        <begin position="445"/>
        <end position="500"/>
    </location>
</feature>
<feature type="transmembrane region" description="Helical" evidence="8">
    <location>
        <begin position="553"/>
        <end position="573"/>
    </location>
</feature>
<gene>
    <name evidence="12" type="primary">LOC106806142</name>
</gene>
<feature type="transmembrane region" description="Helical" evidence="8">
    <location>
        <begin position="110"/>
        <end position="132"/>
    </location>
</feature>
<organism evidence="11 12">
    <name type="scientific">Priapulus caudatus</name>
    <name type="common">Priapulid worm</name>
    <dbReference type="NCBI Taxonomy" id="37621"/>
    <lineage>
        <taxon>Eukaryota</taxon>
        <taxon>Metazoa</taxon>
        <taxon>Ecdysozoa</taxon>
        <taxon>Scalidophora</taxon>
        <taxon>Priapulida</taxon>
        <taxon>Priapulimorpha</taxon>
        <taxon>Priapulimorphida</taxon>
        <taxon>Priapulidae</taxon>
        <taxon>Priapulus</taxon>
    </lineage>
</organism>
<dbReference type="Pfam" id="PF03137">
    <property type="entry name" value="OATP"/>
    <property type="match status" value="1"/>
</dbReference>
<dbReference type="GeneID" id="106806142"/>
<dbReference type="Gene3D" id="1.20.1250.20">
    <property type="entry name" value="MFS general substrate transporter like domains"/>
    <property type="match status" value="1"/>
</dbReference>
<feature type="transmembrane region" description="Helical" evidence="8">
    <location>
        <begin position="378"/>
        <end position="396"/>
    </location>
</feature>
<dbReference type="SUPFAM" id="SSF103473">
    <property type="entry name" value="MFS general substrate transporter"/>
    <property type="match status" value="1"/>
</dbReference>
<dbReference type="InterPro" id="IPR002350">
    <property type="entry name" value="Kazal_dom"/>
</dbReference>
<evidence type="ECO:0000256" key="5">
    <source>
        <dbReference type="ARBA" id="ARBA00022989"/>
    </source>
</evidence>
<accession>A0ABM1DU71</accession>
<evidence type="ECO:0000256" key="8">
    <source>
        <dbReference type="RuleBase" id="RU362056"/>
    </source>
</evidence>
<evidence type="ECO:0000313" key="11">
    <source>
        <dbReference type="Proteomes" id="UP000695022"/>
    </source>
</evidence>
<feature type="compositionally biased region" description="Polar residues" evidence="9">
    <location>
        <begin position="1"/>
        <end position="16"/>
    </location>
</feature>
<evidence type="ECO:0000256" key="1">
    <source>
        <dbReference type="ARBA" id="ARBA00004651"/>
    </source>
</evidence>
<feature type="transmembrane region" description="Helical" evidence="8">
    <location>
        <begin position="43"/>
        <end position="61"/>
    </location>
</feature>
<keyword evidence="3" id="KW-1003">Cell membrane</keyword>
<feature type="transmembrane region" description="Helical" evidence="8">
    <location>
        <begin position="209"/>
        <end position="234"/>
    </location>
</feature>
<dbReference type="CDD" id="cd17336">
    <property type="entry name" value="MFS_SLCO_OATP"/>
    <property type="match status" value="1"/>
</dbReference>
<keyword evidence="6 8" id="KW-0472">Membrane</keyword>